<evidence type="ECO:0000313" key="3">
    <source>
        <dbReference type="EMBL" id="XDR06095.1"/>
    </source>
</evidence>
<dbReference type="Pfam" id="PF00239">
    <property type="entry name" value="Resolvase"/>
    <property type="match status" value="1"/>
</dbReference>
<evidence type="ECO:0000256" key="1">
    <source>
        <dbReference type="SAM" id="MobiDB-lite"/>
    </source>
</evidence>
<dbReference type="Gene3D" id="3.40.50.1390">
    <property type="entry name" value="Resolvase, N-terminal catalytic domain"/>
    <property type="match status" value="1"/>
</dbReference>
<sequence>MTCMKVLGRARLSVASEESTSIERQREVIEQWANANGHTVVGWAEDIDVSGRRRIRHHRRLETGSAQPESPPAQAGLRLV</sequence>
<dbReference type="GO" id="GO:0000150">
    <property type="term" value="F:DNA strand exchange activity"/>
    <property type="evidence" value="ECO:0007669"/>
    <property type="project" value="InterPro"/>
</dbReference>
<dbReference type="EMBL" id="OR387110">
    <property type="protein sequence ID" value="XDR06095.1"/>
    <property type="molecule type" value="Genomic_DNA"/>
</dbReference>
<reference evidence="3" key="1">
    <citation type="submission" date="2023-07" db="EMBL/GenBank/DDBJ databases">
        <title>Novel Phage-like Particles from Mycolicibacterium aichiense.</title>
        <authorList>
            <person name="Saha M.S."/>
            <person name="Roman A."/>
            <person name="Doherty M."/>
            <person name="Shijo M."/>
            <person name="Riddick Z."/>
        </authorList>
    </citation>
    <scope>NUCLEOTIDE SEQUENCE</scope>
</reference>
<feature type="region of interest" description="Disordered" evidence="1">
    <location>
        <begin position="59"/>
        <end position="80"/>
    </location>
</feature>
<organism evidence="3">
    <name type="scientific">Mycolicibacterium phage Alyssa1</name>
    <dbReference type="NCBI Taxonomy" id="3240801"/>
    <lineage>
        <taxon>Viruses</taxon>
        <taxon>Duplodnaviria</taxon>
        <taxon>Heunggongvirae</taxon>
        <taxon>Uroviricota</taxon>
        <taxon>Caudoviricetes</taxon>
    </lineage>
</organism>
<dbReference type="GO" id="GO:0003677">
    <property type="term" value="F:DNA binding"/>
    <property type="evidence" value="ECO:0007669"/>
    <property type="project" value="InterPro"/>
</dbReference>
<feature type="domain" description="Resolvase/invertase-type recombinase catalytic" evidence="2">
    <location>
        <begin position="8"/>
        <end position="56"/>
    </location>
</feature>
<dbReference type="SUPFAM" id="SSF53041">
    <property type="entry name" value="Resolvase-like"/>
    <property type="match status" value="1"/>
</dbReference>
<dbReference type="InterPro" id="IPR006119">
    <property type="entry name" value="Resolv_N"/>
</dbReference>
<evidence type="ECO:0000259" key="2">
    <source>
        <dbReference type="Pfam" id="PF00239"/>
    </source>
</evidence>
<dbReference type="InterPro" id="IPR036162">
    <property type="entry name" value="Resolvase-like_N_sf"/>
</dbReference>
<proteinExistence type="predicted"/>
<protein>
    <recommendedName>
        <fullName evidence="2">Resolvase/invertase-type recombinase catalytic domain-containing protein</fullName>
    </recommendedName>
</protein>
<name>A0AB39U217_9CAUD</name>
<accession>A0AB39U217</accession>